<organism evidence="2 3">
    <name type="scientific">Prorocentrum cordatum</name>
    <dbReference type="NCBI Taxonomy" id="2364126"/>
    <lineage>
        <taxon>Eukaryota</taxon>
        <taxon>Sar</taxon>
        <taxon>Alveolata</taxon>
        <taxon>Dinophyceae</taxon>
        <taxon>Prorocentrales</taxon>
        <taxon>Prorocentraceae</taxon>
        <taxon>Prorocentrum</taxon>
    </lineage>
</organism>
<feature type="compositionally biased region" description="Basic and acidic residues" evidence="1">
    <location>
        <begin position="881"/>
        <end position="893"/>
    </location>
</feature>
<reference evidence="2" key="1">
    <citation type="submission" date="2023-10" db="EMBL/GenBank/DDBJ databases">
        <authorList>
            <person name="Chen Y."/>
            <person name="Shah S."/>
            <person name="Dougan E. K."/>
            <person name="Thang M."/>
            <person name="Chan C."/>
        </authorList>
    </citation>
    <scope>NUCLEOTIDE SEQUENCE [LARGE SCALE GENOMIC DNA]</scope>
</reference>
<evidence type="ECO:0000313" key="3">
    <source>
        <dbReference type="Proteomes" id="UP001189429"/>
    </source>
</evidence>
<feature type="region of interest" description="Disordered" evidence="1">
    <location>
        <begin position="804"/>
        <end position="845"/>
    </location>
</feature>
<feature type="compositionally biased region" description="Low complexity" evidence="1">
    <location>
        <begin position="836"/>
        <end position="845"/>
    </location>
</feature>
<evidence type="ECO:0000256" key="1">
    <source>
        <dbReference type="SAM" id="MobiDB-lite"/>
    </source>
</evidence>
<keyword evidence="3" id="KW-1185">Reference proteome</keyword>
<name>A0ABN9TQC7_9DINO</name>
<feature type="region of interest" description="Disordered" evidence="1">
    <location>
        <begin position="857"/>
        <end position="893"/>
    </location>
</feature>
<dbReference type="Proteomes" id="UP001189429">
    <property type="component" value="Unassembled WGS sequence"/>
</dbReference>
<feature type="compositionally biased region" description="Low complexity" evidence="1">
    <location>
        <begin position="870"/>
        <end position="880"/>
    </location>
</feature>
<feature type="region of interest" description="Disordered" evidence="1">
    <location>
        <begin position="402"/>
        <end position="440"/>
    </location>
</feature>
<protein>
    <submittedName>
        <fullName evidence="2">Uncharacterized protein</fullName>
    </submittedName>
</protein>
<dbReference type="EMBL" id="CAUYUJ010014966">
    <property type="protein sequence ID" value="CAK0848317.1"/>
    <property type="molecule type" value="Genomic_DNA"/>
</dbReference>
<comment type="caution">
    <text evidence="2">The sequence shown here is derived from an EMBL/GenBank/DDBJ whole genome shotgun (WGS) entry which is preliminary data.</text>
</comment>
<evidence type="ECO:0000313" key="2">
    <source>
        <dbReference type="EMBL" id="CAK0848317.1"/>
    </source>
</evidence>
<accession>A0ABN9TQC7</accession>
<feature type="compositionally biased region" description="Basic and acidic residues" evidence="1">
    <location>
        <begin position="342"/>
        <end position="354"/>
    </location>
</feature>
<proteinExistence type="predicted"/>
<feature type="region of interest" description="Disordered" evidence="1">
    <location>
        <begin position="338"/>
        <end position="357"/>
    </location>
</feature>
<feature type="region of interest" description="Disordered" evidence="1">
    <location>
        <begin position="572"/>
        <end position="597"/>
    </location>
</feature>
<feature type="compositionally biased region" description="Basic and acidic residues" evidence="1">
    <location>
        <begin position="422"/>
        <end position="434"/>
    </location>
</feature>
<sequence>MTAHNVRVARKGAPGRSVRIRRPVQMGCELGLQEALSQLDRLSASDATCLRRLLATEAREVGDGEPLRYGSLTSCPDTGLCDLLVRRLADILRAAGPGRLVGAARRGGLAEEERVLAGGLRAAAEQQGVAASELRGVRQALRGRAGGLCPGWVIDAAATEAFGASWPAAPPCVWAPPRRRGPRARAVACPSGRPRCGQRVAPCRRPRDLWVSDIGRAGCRGGRADLRFVVLSSTWRCPQYAKRVLKLEGAISAHLGSPFQFRGAREFEGTAIQHVVDVSSGDLIVHAKDAGPRNSEGTAMQRVTDVASASDLAVHAVPAPCCPGQPEGWQFSIAETHRNKRRELERPHSSHETHLGQSATLCQQADVIQALGTGKWQCVLCEEHFVTLGKAVNRACRRAGAAASAAAAPRGKRARAAPSRGRRPDPSRASDSRHIPPMPDLSALRASQTKLFGEASAGSAALRLARATSLANAALVEPPVSAEPRVGDFFEWPGEENVRACIMSFVKFGTARVLPLFRRPSNLKQFRARDAGLPFATWVQMRLGPMAPRLAFAVCASHGAIGDLDFSASDARQLRPIGPGGRDEKERRATRGPRPVGANVGDVAGDFRAIVGGLGAAFSGAARRDEAAFKRSQRRVESGGVIVDTGARSALGFELGRGALRVHKRFLEALNATSVDAARATRCSRKWLGSLSPEVRLGRSSAGPIFGGADDRLAARAGVQGAALLDVPQVLQLRFQGAASLAASFEALRGSVADERCYPVHGEALSLPAKAAILEDAALVVDEGAPDSRFGRFQARLVTPRSGIRARWPSPGTSAAWATCSRFPTSPRPAARRPRSGAGPSSAACGARALGPAACLDEESAPGKGEGDDSSAAGDAAGDGEISKGSDDEHRESRERCAAGSSCDRVLVNQLHPAVLHGLCAGCRRNLWAAEAGREVSLGAVAASRWEQMPTERAQLGGELY</sequence>
<gene>
    <name evidence="2" type="ORF">PCOR1329_LOCUS41280</name>
</gene>